<dbReference type="AlphaFoldDB" id="A0A7J7MVD6"/>
<feature type="non-terminal residue" evidence="2">
    <location>
        <position position="71"/>
    </location>
</feature>
<dbReference type="GO" id="GO:0046983">
    <property type="term" value="F:protein dimerization activity"/>
    <property type="evidence" value="ECO:0007669"/>
    <property type="project" value="InterPro"/>
</dbReference>
<dbReference type="InterPro" id="IPR008906">
    <property type="entry name" value="HATC_C_dom"/>
</dbReference>
<dbReference type="OrthoDB" id="1301613at2759"/>
<feature type="domain" description="HAT C-terminal dimerisation" evidence="1">
    <location>
        <begin position="4"/>
        <end position="71"/>
    </location>
</feature>
<keyword evidence="3" id="KW-1185">Reference proteome</keyword>
<dbReference type="PANTHER" id="PTHR23272">
    <property type="entry name" value="BED FINGER-RELATED"/>
    <property type="match status" value="1"/>
</dbReference>
<reference evidence="2 3" key="1">
    <citation type="journal article" date="2020" name="IScience">
        <title>Genome Sequencing of the Endangered Kingdonia uniflora (Circaeasteraceae, Ranunculales) Reveals Potential Mechanisms of Evolutionary Specialization.</title>
        <authorList>
            <person name="Sun Y."/>
            <person name="Deng T."/>
            <person name="Zhang A."/>
            <person name="Moore M.J."/>
            <person name="Landis J.B."/>
            <person name="Lin N."/>
            <person name="Zhang H."/>
            <person name="Zhang X."/>
            <person name="Huang J."/>
            <person name="Zhang X."/>
            <person name="Sun H."/>
            <person name="Wang H."/>
        </authorList>
    </citation>
    <scope>NUCLEOTIDE SEQUENCE [LARGE SCALE GENOMIC DNA]</scope>
    <source>
        <strain evidence="2">TB1705</strain>
        <tissue evidence="2">Leaf</tissue>
    </source>
</reference>
<gene>
    <name evidence="2" type="ORF">GIB67_012308</name>
</gene>
<dbReference type="Pfam" id="PF05699">
    <property type="entry name" value="Dimer_Tnp_hAT"/>
    <property type="match status" value="1"/>
</dbReference>
<dbReference type="PANTHER" id="PTHR23272:SF161">
    <property type="entry name" value="ZINC FINGER BED DOMAIN-CONTAINING PROTEIN RICESLEEPER 1-LIKE"/>
    <property type="match status" value="1"/>
</dbReference>
<evidence type="ECO:0000313" key="3">
    <source>
        <dbReference type="Proteomes" id="UP000541444"/>
    </source>
</evidence>
<accession>A0A7J7MVD6</accession>
<comment type="caution">
    <text evidence="2">The sequence shown here is derived from an EMBL/GenBank/DDBJ whole genome shotgun (WGS) entry which is preliminary data.</text>
</comment>
<protein>
    <recommendedName>
        <fullName evidence="1">HAT C-terminal dimerisation domain-containing protein</fullName>
    </recommendedName>
</protein>
<dbReference type="EMBL" id="JACGCM010001215">
    <property type="protein sequence ID" value="KAF6158891.1"/>
    <property type="molecule type" value="Genomic_DNA"/>
</dbReference>
<sequence>MEGKKFEILSWWKNNNVKYLVLFLIARDILAIPVTSVGSESAFSTGGWILDPFRSSLRPNTVEALIFTQNW</sequence>
<dbReference type="InterPro" id="IPR012337">
    <property type="entry name" value="RNaseH-like_sf"/>
</dbReference>
<dbReference type="SUPFAM" id="SSF53098">
    <property type="entry name" value="Ribonuclease H-like"/>
    <property type="match status" value="1"/>
</dbReference>
<evidence type="ECO:0000313" key="2">
    <source>
        <dbReference type="EMBL" id="KAF6158891.1"/>
    </source>
</evidence>
<name>A0A7J7MVD6_9MAGN</name>
<evidence type="ECO:0000259" key="1">
    <source>
        <dbReference type="Pfam" id="PF05699"/>
    </source>
</evidence>
<proteinExistence type="predicted"/>
<organism evidence="2 3">
    <name type="scientific">Kingdonia uniflora</name>
    <dbReference type="NCBI Taxonomy" id="39325"/>
    <lineage>
        <taxon>Eukaryota</taxon>
        <taxon>Viridiplantae</taxon>
        <taxon>Streptophyta</taxon>
        <taxon>Embryophyta</taxon>
        <taxon>Tracheophyta</taxon>
        <taxon>Spermatophyta</taxon>
        <taxon>Magnoliopsida</taxon>
        <taxon>Ranunculales</taxon>
        <taxon>Circaeasteraceae</taxon>
        <taxon>Kingdonia</taxon>
    </lineage>
</organism>
<dbReference type="Proteomes" id="UP000541444">
    <property type="component" value="Unassembled WGS sequence"/>
</dbReference>